<dbReference type="RefSeq" id="WP_056472680.1">
    <property type="nucleotide sequence ID" value="NZ_MDKC01000035.1"/>
</dbReference>
<name>A0ABX2ZLH6_9BACI</name>
<reference evidence="1 2" key="1">
    <citation type="submission" date="2016-07" db="EMBL/GenBank/DDBJ databases">
        <authorList>
            <person name="Townsley L."/>
            <person name="Shank E.A."/>
        </authorList>
    </citation>
    <scope>NUCLEOTIDE SEQUENCE [LARGE SCALE GENOMIC DNA]</scope>
    <source>
        <strain evidence="1 2">CH01</strain>
    </source>
</reference>
<accession>A0ABX2ZLH6</accession>
<sequence>MRLVLTPEEKAIYLDLLEDLLNADTEYEIKSIEFQVISFLNNIKESRKNVEDFDEKAAAAQFVRAGKLKS</sequence>
<evidence type="ECO:0000313" key="1">
    <source>
        <dbReference type="EMBL" id="ODG90262.1"/>
    </source>
</evidence>
<organism evidence="1 2">
    <name type="scientific">Gottfriedia luciferensis</name>
    <dbReference type="NCBI Taxonomy" id="178774"/>
    <lineage>
        <taxon>Bacteria</taxon>
        <taxon>Bacillati</taxon>
        <taxon>Bacillota</taxon>
        <taxon>Bacilli</taxon>
        <taxon>Bacillales</taxon>
        <taxon>Bacillaceae</taxon>
        <taxon>Gottfriedia</taxon>
    </lineage>
</organism>
<protein>
    <submittedName>
        <fullName evidence="1">Uncharacterized protein</fullName>
    </submittedName>
</protein>
<dbReference type="Proteomes" id="UP000094580">
    <property type="component" value="Unassembled WGS sequence"/>
</dbReference>
<gene>
    <name evidence="1" type="ORF">BED47_13110</name>
</gene>
<evidence type="ECO:0000313" key="2">
    <source>
        <dbReference type="Proteomes" id="UP000094580"/>
    </source>
</evidence>
<proteinExistence type="predicted"/>
<comment type="caution">
    <text evidence="1">The sequence shown here is derived from an EMBL/GenBank/DDBJ whole genome shotgun (WGS) entry which is preliminary data.</text>
</comment>
<keyword evidence="2" id="KW-1185">Reference proteome</keyword>
<dbReference type="EMBL" id="MDKC01000035">
    <property type="protein sequence ID" value="ODG90262.1"/>
    <property type="molecule type" value="Genomic_DNA"/>
</dbReference>